<proteinExistence type="predicted"/>
<organism evidence="1">
    <name type="scientific">marine sediment metagenome</name>
    <dbReference type="NCBI Taxonomy" id="412755"/>
    <lineage>
        <taxon>unclassified sequences</taxon>
        <taxon>metagenomes</taxon>
        <taxon>ecological metagenomes</taxon>
    </lineage>
</organism>
<comment type="caution">
    <text evidence="1">The sequence shown here is derived from an EMBL/GenBank/DDBJ whole genome shotgun (WGS) entry which is preliminary data.</text>
</comment>
<accession>A0A0F9JYL6</accession>
<dbReference type="AlphaFoldDB" id="A0A0F9JYL6"/>
<reference evidence="1" key="1">
    <citation type="journal article" date="2015" name="Nature">
        <title>Complex archaea that bridge the gap between prokaryotes and eukaryotes.</title>
        <authorList>
            <person name="Spang A."/>
            <person name="Saw J.H."/>
            <person name="Jorgensen S.L."/>
            <person name="Zaremba-Niedzwiedzka K."/>
            <person name="Martijn J."/>
            <person name="Lind A.E."/>
            <person name="van Eijk R."/>
            <person name="Schleper C."/>
            <person name="Guy L."/>
            <person name="Ettema T.J."/>
        </authorList>
    </citation>
    <scope>NUCLEOTIDE SEQUENCE</scope>
</reference>
<name>A0A0F9JYL6_9ZZZZ</name>
<protein>
    <submittedName>
        <fullName evidence="1">Uncharacterized protein</fullName>
    </submittedName>
</protein>
<evidence type="ECO:0000313" key="1">
    <source>
        <dbReference type="EMBL" id="KKM74818.1"/>
    </source>
</evidence>
<gene>
    <name evidence="1" type="ORF">LCGC14_1396500</name>
</gene>
<dbReference type="EMBL" id="LAZR01009078">
    <property type="protein sequence ID" value="KKM74818.1"/>
    <property type="molecule type" value="Genomic_DNA"/>
</dbReference>
<sequence>MKKIKKIKKGTGYFFSKKENCLYSWTIHTEKVACPLFRKKVKK</sequence>